<dbReference type="PANTHER" id="PTHR42743">
    <property type="entry name" value="AMINO-ACID AMINOTRANSFERASE"/>
    <property type="match status" value="1"/>
</dbReference>
<gene>
    <name evidence="2" type="ORF">D9V34_03350</name>
</gene>
<dbReference type="InterPro" id="IPR043131">
    <property type="entry name" value="BCAT-like_N"/>
</dbReference>
<evidence type="ECO:0000313" key="2">
    <source>
        <dbReference type="EMBL" id="RLP83855.1"/>
    </source>
</evidence>
<dbReference type="InterPro" id="IPR036038">
    <property type="entry name" value="Aminotransferase-like"/>
</dbReference>
<dbReference type="InterPro" id="IPR050571">
    <property type="entry name" value="Class-IV_PLP-Dep_Aminotrnsfr"/>
</dbReference>
<comment type="caution">
    <text evidence="2">The sequence shown here is derived from an EMBL/GenBank/DDBJ whole genome shotgun (WGS) entry which is preliminary data.</text>
</comment>
<dbReference type="Gene3D" id="3.30.470.10">
    <property type="match status" value="1"/>
</dbReference>
<dbReference type="GO" id="GO:0005829">
    <property type="term" value="C:cytosol"/>
    <property type="evidence" value="ECO:0007669"/>
    <property type="project" value="TreeGrafter"/>
</dbReference>
<evidence type="ECO:0000313" key="3">
    <source>
        <dbReference type="Proteomes" id="UP000269438"/>
    </source>
</evidence>
<comment type="similarity">
    <text evidence="1">Belongs to the class-IV pyridoxal-phosphate-dependent aminotransferase family.</text>
</comment>
<dbReference type="Gene3D" id="3.20.10.10">
    <property type="entry name" value="D-amino Acid Aminotransferase, subunit A, domain 2"/>
    <property type="match status" value="1"/>
</dbReference>
<dbReference type="GO" id="GO:0046394">
    <property type="term" value="P:carboxylic acid biosynthetic process"/>
    <property type="evidence" value="ECO:0007669"/>
    <property type="project" value="UniProtKB-ARBA"/>
</dbReference>
<protein>
    <submittedName>
        <fullName evidence="2">Aminodeoxychorismate lyase</fullName>
    </submittedName>
</protein>
<dbReference type="InterPro" id="IPR043132">
    <property type="entry name" value="BCAT-like_C"/>
</dbReference>
<keyword evidence="3" id="KW-1185">Reference proteome</keyword>
<dbReference type="InterPro" id="IPR001544">
    <property type="entry name" value="Aminotrans_IV"/>
</dbReference>
<dbReference type="AlphaFoldDB" id="A0A3L7AV24"/>
<sequence length="292" mass="30878">MSAVFFLSPLAADAPEPEGGFAQTVRPAAEAVVSLRDAGIVRGDGIFETFGVVNRSIQAETAHLNRLARSARLLDLPAPHLDQWRAALAIAADTLPETGTGSLRLSLTRGVPGEGPSAWLAADETPADLPERHSGLAVVSLERGLSVHASERTPWLLAGAKTLSYAINMAALREAASRGADDVLFISTEGLALEGPTSSLLVYTDGEFVSPPRDEAILAGTTVDAAFEWLRTQGYTCVYRQIPAVSLGSVDGAWLLSSVRMAAPIRTLDGQPVTQQPELNESLVHALLARTH</sequence>
<dbReference type="PANTHER" id="PTHR42743:SF11">
    <property type="entry name" value="AMINODEOXYCHORISMATE LYASE"/>
    <property type="match status" value="1"/>
</dbReference>
<proteinExistence type="inferred from homology"/>
<evidence type="ECO:0000256" key="1">
    <source>
        <dbReference type="ARBA" id="ARBA00009320"/>
    </source>
</evidence>
<dbReference type="SUPFAM" id="SSF56752">
    <property type="entry name" value="D-aminoacid aminotransferase-like PLP-dependent enzymes"/>
    <property type="match status" value="1"/>
</dbReference>
<dbReference type="OrthoDB" id="3199344at2"/>
<name>A0A3L7AV24_9MICO</name>
<dbReference type="Pfam" id="PF01063">
    <property type="entry name" value="Aminotran_4"/>
    <property type="match status" value="1"/>
</dbReference>
<reference evidence="2 3" key="1">
    <citation type="submission" date="2018-10" db="EMBL/GenBank/DDBJ databases">
        <authorList>
            <person name="Li J."/>
        </authorList>
    </citation>
    <scope>NUCLEOTIDE SEQUENCE [LARGE SCALE GENOMIC DNA]</scope>
    <source>
        <strain evidence="2 3">JCM 11654</strain>
    </source>
</reference>
<keyword evidence="2" id="KW-0456">Lyase</keyword>
<dbReference type="Proteomes" id="UP000269438">
    <property type="component" value="Unassembled WGS sequence"/>
</dbReference>
<organism evidence="2 3">
    <name type="scientific">Mycetocola lacteus</name>
    <dbReference type="NCBI Taxonomy" id="76637"/>
    <lineage>
        <taxon>Bacteria</taxon>
        <taxon>Bacillati</taxon>
        <taxon>Actinomycetota</taxon>
        <taxon>Actinomycetes</taxon>
        <taxon>Micrococcales</taxon>
        <taxon>Microbacteriaceae</taxon>
        <taxon>Mycetocola</taxon>
    </lineage>
</organism>
<dbReference type="EMBL" id="RCUY01000002">
    <property type="protein sequence ID" value="RLP83855.1"/>
    <property type="molecule type" value="Genomic_DNA"/>
</dbReference>
<dbReference type="GO" id="GO:0016829">
    <property type="term" value="F:lyase activity"/>
    <property type="evidence" value="ECO:0007669"/>
    <property type="project" value="UniProtKB-KW"/>
</dbReference>
<accession>A0A3L7AV24</accession>
<dbReference type="RefSeq" id="WP_121687505.1">
    <property type="nucleotide sequence ID" value="NZ_RCUY01000002.1"/>
</dbReference>